<dbReference type="EMBL" id="JBFRUW010000003">
    <property type="protein sequence ID" value="MFA0566939.1"/>
    <property type="molecule type" value="Genomic_DNA"/>
</dbReference>
<dbReference type="Proteomes" id="UP001570417">
    <property type="component" value="Unassembled WGS sequence"/>
</dbReference>
<comment type="caution">
    <text evidence="1">The sequence shown here is derived from an EMBL/GenBank/DDBJ whole genome shotgun (WGS) entry which is preliminary data.</text>
</comment>
<proteinExistence type="predicted"/>
<organism evidence="1 2">
    <name type="scientific">Vibrio gallaecicus</name>
    <dbReference type="NCBI Taxonomy" id="552386"/>
    <lineage>
        <taxon>Bacteria</taxon>
        <taxon>Pseudomonadati</taxon>
        <taxon>Pseudomonadota</taxon>
        <taxon>Gammaproteobacteria</taxon>
        <taxon>Vibrionales</taxon>
        <taxon>Vibrionaceae</taxon>
        <taxon>Vibrio</taxon>
    </lineage>
</organism>
<gene>
    <name evidence="1" type="ORF">AB4566_01470</name>
</gene>
<evidence type="ECO:0000313" key="2">
    <source>
        <dbReference type="Proteomes" id="UP001570417"/>
    </source>
</evidence>
<evidence type="ECO:0000313" key="1">
    <source>
        <dbReference type="EMBL" id="MFA0566939.1"/>
    </source>
</evidence>
<name>A0ABV4N6C7_9VIBR</name>
<dbReference type="RefSeq" id="WP_137373115.1">
    <property type="nucleotide sequence ID" value="NZ_AP025490.1"/>
</dbReference>
<reference evidence="1 2" key="1">
    <citation type="journal article" date="2024" name="ISME J.">
        <title>Tailless and filamentous prophages are predominant in marine Vibrio.</title>
        <authorList>
            <person name="Steensen K."/>
            <person name="Seneca J."/>
            <person name="Bartlau N."/>
            <person name="Yu X.A."/>
            <person name="Hussain F.A."/>
            <person name="Polz M.F."/>
        </authorList>
    </citation>
    <scope>NUCLEOTIDE SEQUENCE [LARGE SCALE GENOMIC DNA]</scope>
    <source>
        <strain evidence="1 2">10N.222.51.A1</strain>
    </source>
</reference>
<accession>A0ABV4N6C7</accession>
<protein>
    <recommendedName>
        <fullName evidence="3">Lipoprotein</fullName>
    </recommendedName>
</protein>
<keyword evidence="2" id="KW-1185">Reference proteome</keyword>
<evidence type="ECO:0008006" key="3">
    <source>
        <dbReference type="Google" id="ProtNLM"/>
    </source>
</evidence>
<sequence length="107" mass="11901">MKKLILILLTCNLFGCYDRGYGPSIVNSSSSEKTVIINYESKESLKRTLKKCGGILSGREFDPVESIIVDGLTYDTSSLDKKSDQTIIVQIFDETVLFLNSNRCLAP</sequence>